<accession>A0A6J7VJW6</accession>
<organism evidence="2">
    <name type="scientific">uncultured Caudovirales phage</name>
    <dbReference type="NCBI Taxonomy" id="2100421"/>
    <lineage>
        <taxon>Viruses</taxon>
        <taxon>Duplodnaviria</taxon>
        <taxon>Heunggongvirae</taxon>
        <taxon>Uroviricota</taxon>
        <taxon>Caudoviricetes</taxon>
        <taxon>Peduoviridae</taxon>
        <taxon>Maltschvirus</taxon>
        <taxon>Maltschvirus maltsch</taxon>
    </lineage>
</organism>
<evidence type="ECO:0000256" key="1">
    <source>
        <dbReference type="SAM" id="MobiDB-lite"/>
    </source>
</evidence>
<dbReference type="EMBL" id="LR798190">
    <property type="protein sequence ID" value="CAB5079704.1"/>
    <property type="molecule type" value="Genomic_DNA"/>
</dbReference>
<reference evidence="2" key="1">
    <citation type="submission" date="2020-05" db="EMBL/GenBank/DDBJ databases">
        <authorList>
            <person name="Chiriac C."/>
            <person name="Salcher M."/>
            <person name="Ghai R."/>
            <person name="Kavagutti S V."/>
        </authorList>
    </citation>
    <scope>NUCLEOTIDE SEQUENCE</scope>
</reference>
<proteinExistence type="predicted"/>
<gene>
    <name evidence="2" type="ORF">UFOVP141_24</name>
</gene>
<name>A0A6J7VJW6_9CAUD</name>
<protein>
    <submittedName>
        <fullName evidence="2">Uncharacterized protein</fullName>
    </submittedName>
</protein>
<evidence type="ECO:0000313" key="2">
    <source>
        <dbReference type="EMBL" id="CAB5079704.1"/>
    </source>
</evidence>
<sequence length="273" mass="30329">MPRIRTIKPEIWKHPVLSRIDDSARMAAVALLNFCDDEGYFLADPALVRSDIWPFDEDSSKARRVLTALSDVGWIEVRMHRTHGPIGVVVNFTKHQRIDRPSPSKIKDYFLDDHSTNVRRGLDERSLLDQGSGIREGIREQGGGATAAAPGGIVKIDQDSPEDDPVSVSQVDRQSVPPPPPRKDIIAWAAAHRRAHVPANERDSWDLDLRLYGWDALVDAYEHVAAETPAGKRVFQSAIRAWLGEHYALDAEDYERAGIPVPAQAGKGVRRGA</sequence>
<feature type="region of interest" description="Disordered" evidence="1">
    <location>
        <begin position="136"/>
        <end position="181"/>
    </location>
</feature>